<feature type="transmembrane region" description="Helical" evidence="1">
    <location>
        <begin position="63"/>
        <end position="86"/>
    </location>
</feature>
<protein>
    <recommendedName>
        <fullName evidence="4">Potassium-transporting ATPase B chain</fullName>
    </recommendedName>
</protein>
<name>A0ABQ6I9I3_9MICO</name>
<dbReference type="PANTHER" id="PTHR43743">
    <property type="entry name" value="POTASSIUM-TRANSPORTING ATPASE ATP-BINDING SUBUNIT"/>
    <property type="match status" value="1"/>
</dbReference>
<dbReference type="InterPro" id="IPR006391">
    <property type="entry name" value="P-type_ATPase_bsu_IA"/>
</dbReference>
<accession>A0ABQ6I9I3</accession>
<keyword evidence="3" id="KW-1185">Reference proteome</keyword>
<reference evidence="3" key="1">
    <citation type="journal article" date="2019" name="Int. J. Syst. Evol. Microbiol.">
        <title>The Global Catalogue of Microorganisms (GCM) 10K type strain sequencing project: providing services to taxonomists for standard genome sequencing and annotation.</title>
        <authorList>
            <consortium name="The Broad Institute Genomics Platform"/>
            <consortium name="The Broad Institute Genome Sequencing Center for Infectious Disease"/>
            <person name="Wu L."/>
            <person name="Ma J."/>
        </authorList>
    </citation>
    <scope>NUCLEOTIDE SEQUENCE [LARGE SCALE GENOMIC DNA]</scope>
    <source>
        <strain evidence="3">NBRC 112299</strain>
    </source>
</reference>
<evidence type="ECO:0000313" key="2">
    <source>
        <dbReference type="EMBL" id="GMA34512.1"/>
    </source>
</evidence>
<evidence type="ECO:0008006" key="4">
    <source>
        <dbReference type="Google" id="ProtNLM"/>
    </source>
</evidence>
<keyword evidence="1" id="KW-1133">Transmembrane helix</keyword>
<comment type="caution">
    <text evidence="2">The sequence shown here is derived from an EMBL/GenBank/DDBJ whole genome shotgun (WGS) entry which is preliminary data.</text>
</comment>
<dbReference type="EMBL" id="BSUN01000001">
    <property type="protein sequence ID" value="GMA34512.1"/>
    <property type="molecule type" value="Genomic_DNA"/>
</dbReference>
<dbReference type="Proteomes" id="UP001157125">
    <property type="component" value="Unassembled WGS sequence"/>
</dbReference>
<proteinExistence type="predicted"/>
<gene>
    <name evidence="2" type="ORF">GCM10025876_07160</name>
</gene>
<sequence length="88" mass="9130">MFAPLIPGLDALNIMGLSSPDTAIASAVIFNALIIVALVPLALKGVKYRPSSASALLARNLWIYGIGGLIAPFLGIKVIDMILTVLGL</sequence>
<keyword evidence="1" id="KW-0472">Membrane</keyword>
<feature type="transmembrane region" description="Helical" evidence="1">
    <location>
        <begin position="23"/>
        <end position="43"/>
    </location>
</feature>
<evidence type="ECO:0000256" key="1">
    <source>
        <dbReference type="SAM" id="Phobius"/>
    </source>
</evidence>
<dbReference type="PANTHER" id="PTHR43743:SF1">
    <property type="entry name" value="POTASSIUM-TRANSPORTING ATPASE ATP-BINDING SUBUNIT"/>
    <property type="match status" value="1"/>
</dbReference>
<evidence type="ECO:0000313" key="3">
    <source>
        <dbReference type="Proteomes" id="UP001157125"/>
    </source>
</evidence>
<organism evidence="2 3">
    <name type="scientific">Demequina litorisediminis</name>
    <dbReference type="NCBI Taxonomy" id="1849022"/>
    <lineage>
        <taxon>Bacteria</taxon>
        <taxon>Bacillati</taxon>
        <taxon>Actinomycetota</taxon>
        <taxon>Actinomycetes</taxon>
        <taxon>Micrococcales</taxon>
        <taxon>Demequinaceae</taxon>
        <taxon>Demequina</taxon>
    </lineage>
</organism>
<keyword evidence="1" id="KW-0812">Transmembrane</keyword>